<evidence type="ECO:0000256" key="1">
    <source>
        <dbReference type="SAM" id="Phobius"/>
    </source>
</evidence>
<dbReference type="STRING" id="1070319.CAGGBEG34_390008"/>
<evidence type="ECO:0000313" key="2">
    <source>
        <dbReference type="EMBL" id="CCD30036.1"/>
    </source>
</evidence>
<keyword evidence="3" id="KW-1185">Reference proteome</keyword>
<dbReference type="Proteomes" id="UP000054051">
    <property type="component" value="Unassembled WGS sequence"/>
</dbReference>
<name>G2JB83_9BURK</name>
<dbReference type="eggNOG" id="ENOG50334ZY">
    <property type="taxonomic scope" value="Bacteria"/>
</dbReference>
<reference evidence="2 3" key="1">
    <citation type="submission" date="2011-08" db="EMBL/GenBank/DDBJ databases">
        <title>The genome of the obligate endobacterium of an arbuscular mycorrhizal fungus reveals an interphylum network of nutritional interactions.</title>
        <authorList>
            <person name="Ghignone S."/>
            <person name="Salvioli A."/>
            <person name="Anca I."/>
            <person name="Lumini E."/>
            <person name="Ortu G."/>
            <person name="Petiti L."/>
            <person name="Cruveiller S."/>
            <person name="Bianciotto V."/>
            <person name="Piffanelli P."/>
            <person name="Lanfranco L."/>
            <person name="Bonfante P."/>
        </authorList>
    </citation>
    <scope>NUCLEOTIDE SEQUENCE [LARGE SCALE GENOMIC DNA]</scope>
    <source>
        <strain evidence="2 3">BEG34</strain>
    </source>
</reference>
<comment type="caution">
    <text evidence="2">The sequence shown here is derived from an EMBL/GenBank/DDBJ whole genome shotgun (WGS) entry which is preliminary data.</text>
</comment>
<sequence length="81" mass="8856">MAHAAFDTLEFVDELEKSGIPEKQARALAAAVRKAHESSDLATKADLRELELRLSGEMKLLKWILGFIAAGVASLVLKAFF</sequence>
<dbReference type="EMBL" id="CAFB01000057">
    <property type="protein sequence ID" value="CCD30036.1"/>
    <property type="molecule type" value="Genomic_DNA"/>
</dbReference>
<evidence type="ECO:0000313" key="3">
    <source>
        <dbReference type="Proteomes" id="UP000054051"/>
    </source>
</evidence>
<dbReference type="RefSeq" id="WP_006683118.1">
    <property type="nucleotide sequence ID" value="NZ_CAFB01000057.1"/>
</dbReference>
<keyword evidence="1" id="KW-0812">Transmembrane</keyword>
<dbReference type="AlphaFoldDB" id="G2JB83"/>
<keyword evidence="1" id="KW-0472">Membrane</keyword>
<organism evidence="2 3">
    <name type="scientific">Candidatus Glomeribacter gigasporarum BEG34</name>
    <dbReference type="NCBI Taxonomy" id="1070319"/>
    <lineage>
        <taxon>Bacteria</taxon>
        <taxon>Pseudomonadati</taxon>
        <taxon>Pseudomonadota</taxon>
        <taxon>Betaproteobacteria</taxon>
        <taxon>Burkholderiales</taxon>
        <taxon>Burkholderiaceae</taxon>
        <taxon>Candidatus Glomeribacter</taxon>
    </lineage>
</organism>
<gene>
    <name evidence="2" type="ORF">CAGGBEG34_390008</name>
</gene>
<keyword evidence="1" id="KW-1133">Transmembrane helix</keyword>
<feature type="transmembrane region" description="Helical" evidence="1">
    <location>
        <begin position="60"/>
        <end position="80"/>
    </location>
</feature>
<proteinExistence type="predicted"/>
<dbReference type="OrthoDB" id="9133087at2"/>
<protein>
    <submittedName>
        <fullName evidence="2">Phage-related protein</fullName>
    </submittedName>
</protein>
<accession>G2JB83</accession>